<name>A0ABR2VY22_9FUNG</name>
<evidence type="ECO:0000313" key="3">
    <source>
        <dbReference type="Proteomes" id="UP001479436"/>
    </source>
</evidence>
<sequence>MSTSNLPAHNHIYYCPQGDCHEFESTWTWYNWILIILLSPFYCLAEICCSSCCARDPSQDHMNWPGCSPLGAKKCKNCGEPCRDLEMA</sequence>
<evidence type="ECO:0000256" key="1">
    <source>
        <dbReference type="SAM" id="Phobius"/>
    </source>
</evidence>
<keyword evidence="3" id="KW-1185">Reference proteome</keyword>
<keyword evidence="1" id="KW-0812">Transmembrane</keyword>
<comment type="caution">
    <text evidence="2">The sequence shown here is derived from an EMBL/GenBank/DDBJ whole genome shotgun (WGS) entry which is preliminary data.</text>
</comment>
<reference evidence="2 3" key="1">
    <citation type="submission" date="2023-04" db="EMBL/GenBank/DDBJ databases">
        <title>Genome of Basidiobolus ranarum AG-B5.</title>
        <authorList>
            <person name="Stajich J.E."/>
            <person name="Carter-House D."/>
            <person name="Gryganskyi A."/>
        </authorList>
    </citation>
    <scope>NUCLEOTIDE SEQUENCE [LARGE SCALE GENOMIC DNA]</scope>
    <source>
        <strain evidence="2 3">AG-B5</strain>
    </source>
</reference>
<protein>
    <submittedName>
        <fullName evidence="2">Uncharacterized protein</fullName>
    </submittedName>
</protein>
<evidence type="ECO:0000313" key="2">
    <source>
        <dbReference type="EMBL" id="KAK9709058.1"/>
    </source>
</evidence>
<keyword evidence="1" id="KW-0472">Membrane</keyword>
<dbReference type="EMBL" id="JASJQH010007438">
    <property type="protein sequence ID" value="KAK9709058.1"/>
    <property type="molecule type" value="Genomic_DNA"/>
</dbReference>
<dbReference type="Proteomes" id="UP001479436">
    <property type="component" value="Unassembled WGS sequence"/>
</dbReference>
<gene>
    <name evidence="2" type="ORF">K7432_009285</name>
</gene>
<feature type="transmembrane region" description="Helical" evidence="1">
    <location>
        <begin position="32"/>
        <end position="54"/>
    </location>
</feature>
<organism evidence="2 3">
    <name type="scientific">Basidiobolus ranarum</name>
    <dbReference type="NCBI Taxonomy" id="34480"/>
    <lineage>
        <taxon>Eukaryota</taxon>
        <taxon>Fungi</taxon>
        <taxon>Fungi incertae sedis</taxon>
        <taxon>Zoopagomycota</taxon>
        <taxon>Entomophthoromycotina</taxon>
        <taxon>Basidiobolomycetes</taxon>
        <taxon>Basidiobolales</taxon>
        <taxon>Basidiobolaceae</taxon>
        <taxon>Basidiobolus</taxon>
    </lineage>
</organism>
<accession>A0ABR2VY22</accession>
<proteinExistence type="predicted"/>
<keyword evidence="1" id="KW-1133">Transmembrane helix</keyword>